<keyword evidence="3" id="KW-1185">Reference proteome</keyword>
<keyword evidence="1" id="KW-0732">Signal</keyword>
<name>A0A0Q5RNL8_DROER</name>
<reference evidence="2 3" key="2">
    <citation type="journal article" date="2008" name="Bioinformatics">
        <title>Assembly reconciliation.</title>
        <authorList>
            <person name="Zimin A.V."/>
            <person name="Smith D.R."/>
            <person name="Sutton G."/>
            <person name="Yorke J.A."/>
        </authorList>
    </citation>
    <scope>NUCLEOTIDE SEQUENCE [LARGE SCALE GENOMIC DNA]</scope>
    <source>
        <strain evidence="2 3">TSC#14021-0224.01</strain>
    </source>
</reference>
<accession>A0A0Q5RNL8</accession>
<protein>
    <recommendedName>
        <fullName evidence="4">Secreted protein</fullName>
    </recommendedName>
</protein>
<reference evidence="2 3" key="1">
    <citation type="journal article" date="2007" name="Nature">
        <title>Evolution of genes and genomes on the Drosophila phylogeny.</title>
        <authorList>
            <consortium name="Drosophila 12 Genomes Consortium"/>
            <person name="Clark A.G."/>
            <person name="Eisen M.B."/>
            <person name="Smith D.R."/>
            <person name="Bergman C.M."/>
            <person name="Oliver B."/>
            <person name="Markow T.A."/>
            <person name="Kaufman T.C."/>
            <person name="Kellis M."/>
            <person name="Gelbart W."/>
            <person name="Iyer V.N."/>
            <person name="Pollard D.A."/>
            <person name="Sackton T.B."/>
            <person name="Larracuente A.M."/>
            <person name="Singh N.D."/>
            <person name="Abad J.P."/>
            <person name="Abt D.N."/>
            <person name="Adryan B."/>
            <person name="Aguade M."/>
            <person name="Akashi H."/>
            <person name="Anderson W.W."/>
            <person name="Aquadro C.F."/>
            <person name="Ardell D.H."/>
            <person name="Arguello R."/>
            <person name="Artieri C.G."/>
            <person name="Barbash D.A."/>
            <person name="Barker D."/>
            <person name="Barsanti P."/>
            <person name="Batterham P."/>
            <person name="Batzoglou S."/>
            <person name="Begun D."/>
            <person name="Bhutkar A."/>
            <person name="Blanco E."/>
            <person name="Bosak S.A."/>
            <person name="Bradley R.K."/>
            <person name="Brand A.D."/>
            <person name="Brent M.R."/>
            <person name="Brooks A.N."/>
            <person name="Brown R.H."/>
            <person name="Butlin R.K."/>
            <person name="Caggese C."/>
            <person name="Calvi B.R."/>
            <person name="Bernardo de Carvalho A."/>
            <person name="Caspi A."/>
            <person name="Castrezana S."/>
            <person name="Celniker S.E."/>
            <person name="Chang J.L."/>
            <person name="Chapple C."/>
            <person name="Chatterji S."/>
            <person name="Chinwalla A."/>
            <person name="Civetta A."/>
            <person name="Clifton S.W."/>
            <person name="Comeron J.M."/>
            <person name="Costello J.C."/>
            <person name="Coyne J.A."/>
            <person name="Daub J."/>
            <person name="David R.G."/>
            <person name="Delcher A.L."/>
            <person name="Delehaunty K."/>
            <person name="Do C.B."/>
            <person name="Ebling H."/>
            <person name="Edwards K."/>
            <person name="Eickbush T."/>
            <person name="Evans J.D."/>
            <person name="Filipski A."/>
            <person name="Findeiss S."/>
            <person name="Freyhult E."/>
            <person name="Fulton L."/>
            <person name="Fulton R."/>
            <person name="Garcia A.C."/>
            <person name="Gardiner A."/>
            <person name="Garfield D.A."/>
            <person name="Garvin B.E."/>
            <person name="Gibson G."/>
            <person name="Gilbert D."/>
            <person name="Gnerre S."/>
            <person name="Godfrey J."/>
            <person name="Good R."/>
            <person name="Gotea V."/>
            <person name="Gravely B."/>
            <person name="Greenberg A.J."/>
            <person name="Griffiths-Jones S."/>
            <person name="Gross S."/>
            <person name="Guigo R."/>
            <person name="Gustafson E.A."/>
            <person name="Haerty W."/>
            <person name="Hahn M.W."/>
            <person name="Halligan D.L."/>
            <person name="Halpern A.L."/>
            <person name="Halter G.M."/>
            <person name="Han M.V."/>
            <person name="Heger A."/>
            <person name="Hillier L."/>
            <person name="Hinrichs A.S."/>
            <person name="Holmes I."/>
            <person name="Hoskins R.A."/>
            <person name="Hubisz M.J."/>
            <person name="Hultmark D."/>
            <person name="Huntley M.A."/>
            <person name="Jaffe D.B."/>
            <person name="Jagadeeshan S."/>
            <person name="Jeck W.R."/>
            <person name="Johnson J."/>
            <person name="Jones C.D."/>
            <person name="Jordan W.C."/>
            <person name="Karpen G.H."/>
            <person name="Kataoka E."/>
            <person name="Keightley P.D."/>
            <person name="Kheradpour P."/>
            <person name="Kirkness E.F."/>
            <person name="Koerich L.B."/>
            <person name="Kristiansen K."/>
            <person name="Kudrna D."/>
            <person name="Kulathinal R.J."/>
            <person name="Kumar S."/>
            <person name="Kwok R."/>
            <person name="Lander E."/>
            <person name="Langley C.H."/>
            <person name="Lapoint R."/>
            <person name="Lazzaro B.P."/>
            <person name="Lee S.J."/>
            <person name="Levesque L."/>
            <person name="Li R."/>
            <person name="Lin C.F."/>
            <person name="Lin M.F."/>
            <person name="Lindblad-Toh K."/>
            <person name="Llopart A."/>
            <person name="Long M."/>
            <person name="Low L."/>
            <person name="Lozovsky E."/>
            <person name="Lu J."/>
            <person name="Luo M."/>
            <person name="Machado C.A."/>
            <person name="Makalowski W."/>
            <person name="Marzo M."/>
            <person name="Matsuda M."/>
            <person name="Matzkin L."/>
            <person name="McAllister B."/>
            <person name="McBride C.S."/>
            <person name="McKernan B."/>
            <person name="McKernan K."/>
            <person name="Mendez-Lago M."/>
            <person name="Minx P."/>
            <person name="Mollenhauer M.U."/>
            <person name="Montooth K."/>
            <person name="Mount S.M."/>
            <person name="Mu X."/>
            <person name="Myers E."/>
            <person name="Negre B."/>
            <person name="Newfeld S."/>
            <person name="Nielsen R."/>
            <person name="Noor M.A."/>
            <person name="O'Grady P."/>
            <person name="Pachter L."/>
            <person name="Papaceit M."/>
            <person name="Parisi M.J."/>
            <person name="Parisi M."/>
            <person name="Parts L."/>
            <person name="Pedersen J.S."/>
            <person name="Pesole G."/>
            <person name="Phillippy A.M."/>
            <person name="Ponting C.P."/>
            <person name="Pop M."/>
            <person name="Porcelli D."/>
            <person name="Powell J.R."/>
            <person name="Prohaska S."/>
            <person name="Pruitt K."/>
            <person name="Puig M."/>
            <person name="Quesneville H."/>
            <person name="Ram K.R."/>
            <person name="Rand D."/>
            <person name="Rasmussen M.D."/>
            <person name="Reed L.K."/>
            <person name="Reenan R."/>
            <person name="Reily A."/>
            <person name="Remington K.A."/>
            <person name="Rieger T.T."/>
            <person name="Ritchie M.G."/>
            <person name="Robin C."/>
            <person name="Rogers Y.H."/>
            <person name="Rohde C."/>
            <person name="Rozas J."/>
            <person name="Rubenfield M.J."/>
            <person name="Ruiz A."/>
            <person name="Russo S."/>
            <person name="Salzberg S.L."/>
            <person name="Sanchez-Gracia A."/>
            <person name="Saranga D.J."/>
            <person name="Sato H."/>
            <person name="Schaeffer S.W."/>
            <person name="Schatz M.C."/>
            <person name="Schlenke T."/>
            <person name="Schwartz R."/>
            <person name="Segarra C."/>
            <person name="Singh R.S."/>
            <person name="Sirot L."/>
            <person name="Sirota M."/>
            <person name="Sisneros N.B."/>
            <person name="Smith C.D."/>
            <person name="Smith T.F."/>
            <person name="Spieth J."/>
            <person name="Stage D.E."/>
            <person name="Stark A."/>
            <person name="Stephan W."/>
            <person name="Strausberg R.L."/>
            <person name="Strempel S."/>
            <person name="Sturgill D."/>
            <person name="Sutton G."/>
            <person name="Sutton G.G."/>
            <person name="Tao W."/>
            <person name="Teichmann S."/>
            <person name="Tobari Y.N."/>
            <person name="Tomimura Y."/>
            <person name="Tsolas J.M."/>
            <person name="Valente V.L."/>
            <person name="Venter E."/>
            <person name="Venter J.C."/>
            <person name="Vicario S."/>
            <person name="Vieira F.G."/>
            <person name="Vilella A.J."/>
            <person name="Villasante A."/>
            <person name="Walenz B."/>
            <person name="Wang J."/>
            <person name="Wasserman M."/>
            <person name="Watts T."/>
            <person name="Wilson D."/>
            <person name="Wilson R.K."/>
            <person name="Wing R.A."/>
            <person name="Wolfner M.F."/>
            <person name="Wong A."/>
            <person name="Wong G.K."/>
            <person name="Wu C.I."/>
            <person name="Wu G."/>
            <person name="Yamamoto D."/>
            <person name="Yang H.P."/>
            <person name="Yang S.P."/>
            <person name="Yorke J.A."/>
            <person name="Yoshida K."/>
            <person name="Zdobnov E."/>
            <person name="Zhang P."/>
            <person name="Zhang Y."/>
            <person name="Zimin A.V."/>
            <person name="Baldwin J."/>
            <person name="Abdouelleil A."/>
            <person name="Abdulkadir J."/>
            <person name="Abebe A."/>
            <person name="Abera B."/>
            <person name="Abreu J."/>
            <person name="Acer S.C."/>
            <person name="Aftuck L."/>
            <person name="Alexander A."/>
            <person name="An P."/>
            <person name="Anderson E."/>
            <person name="Anderson S."/>
            <person name="Arachi H."/>
            <person name="Azer M."/>
            <person name="Bachantsang P."/>
            <person name="Barry A."/>
            <person name="Bayul T."/>
            <person name="Berlin A."/>
            <person name="Bessette D."/>
            <person name="Bloom T."/>
            <person name="Blye J."/>
            <person name="Boguslavskiy L."/>
            <person name="Bonnet C."/>
            <person name="Boukhgalter B."/>
            <person name="Bourzgui I."/>
            <person name="Brown A."/>
            <person name="Cahill P."/>
            <person name="Channer S."/>
            <person name="Cheshatsang Y."/>
            <person name="Chuda L."/>
            <person name="Citroen M."/>
            <person name="Collymore A."/>
            <person name="Cooke P."/>
            <person name="Costello M."/>
            <person name="D'Aco K."/>
            <person name="Daza R."/>
            <person name="De Haan G."/>
            <person name="DeGray S."/>
            <person name="DeMaso C."/>
            <person name="Dhargay N."/>
            <person name="Dooley K."/>
            <person name="Dooley E."/>
            <person name="Doricent M."/>
            <person name="Dorje P."/>
            <person name="Dorjee K."/>
            <person name="Dupes A."/>
            <person name="Elong R."/>
            <person name="Falk J."/>
            <person name="Farina A."/>
            <person name="Faro S."/>
            <person name="Ferguson D."/>
            <person name="Fisher S."/>
            <person name="Foley C.D."/>
            <person name="Franke A."/>
            <person name="Friedrich D."/>
            <person name="Gadbois L."/>
            <person name="Gearin G."/>
            <person name="Gearin C.R."/>
            <person name="Giannoukos G."/>
            <person name="Goode T."/>
            <person name="Graham J."/>
            <person name="Grandbois E."/>
            <person name="Grewal S."/>
            <person name="Gyaltsen K."/>
            <person name="Hafez N."/>
            <person name="Hagos B."/>
            <person name="Hall J."/>
            <person name="Henson C."/>
            <person name="Hollinger A."/>
            <person name="Honan T."/>
            <person name="Huard M.D."/>
            <person name="Hughes L."/>
            <person name="Hurhula B."/>
            <person name="Husby M.E."/>
            <person name="Kamat A."/>
            <person name="Kanga B."/>
            <person name="Kashin S."/>
            <person name="Khazanovich D."/>
            <person name="Kisner P."/>
            <person name="Lance K."/>
            <person name="Lara M."/>
            <person name="Lee W."/>
            <person name="Lennon N."/>
            <person name="Letendre F."/>
            <person name="LeVine R."/>
            <person name="Lipovsky A."/>
            <person name="Liu X."/>
            <person name="Liu J."/>
            <person name="Liu S."/>
            <person name="Lokyitsang T."/>
            <person name="Lokyitsang Y."/>
            <person name="Lubonja R."/>
            <person name="Lui A."/>
            <person name="MacDonald P."/>
            <person name="Magnisalis V."/>
            <person name="Maru K."/>
            <person name="Matthews C."/>
            <person name="McCusker W."/>
            <person name="McDonough S."/>
            <person name="Mehta T."/>
            <person name="Meldrim J."/>
            <person name="Meneus L."/>
            <person name="Mihai O."/>
            <person name="Mihalev A."/>
            <person name="Mihova T."/>
            <person name="Mittelman R."/>
            <person name="Mlenga V."/>
            <person name="Montmayeur A."/>
            <person name="Mulrain L."/>
            <person name="Navidi A."/>
            <person name="Naylor J."/>
            <person name="Negash T."/>
            <person name="Nguyen T."/>
            <person name="Nguyen N."/>
            <person name="Nicol R."/>
            <person name="Norbu C."/>
            <person name="Norbu N."/>
            <person name="Novod N."/>
            <person name="O'Neill B."/>
            <person name="Osman S."/>
            <person name="Markiewicz E."/>
            <person name="Oyono O.L."/>
            <person name="Patti C."/>
            <person name="Phunkhang P."/>
            <person name="Pierre F."/>
            <person name="Priest M."/>
            <person name="Raghuraman S."/>
            <person name="Rege F."/>
            <person name="Reyes R."/>
            <person name="Rise C."/>
            <person name="Rogov P."/>
            <person name="Ross K."/>
            <person name="Ryan E."/>
            <person name="Settipalli S."/>
            <person name="Shea T."/>
            <person name="Sherpa N."/>
            <person name="Shi L."/>
            <person name="Shih D."/>
            <person name="Sparrow T."/>
            <person name="Spaulding J."/>
            <person name="Stalker J."/>
            <person name="Stange-Thomann N."/>
            <person name="Stavropoulos S."/>
            <person name="Stone C."/>
            <person name="Strader C."/>
            <person name="Tesfaye S."/>
            <person name="Thomson T."/>
            <person name="Thoulutsang Y."/>
            <person name="Thoulutsang D."/>
            <person name="Topham K."/>
            <person name="Topping I."/>
            <person name="Tsamla T."/>
            <person name="Vassiliev H."/>
            <person name="Vo A."/>
            <person name="Wangchuk T."/>
            <person name="Wangdi T."/>
            <person name="Weiand M."/>
            <person name="Wilkinson J."/>
            <person name="Wilson A."/>
            <person name="Yadav S."/>
            <person name="Young G."/>
            <person name="Yu Q."/>
            <person name="Zembek L."/>
            <person name="Zhong D."/>
            <person name="Zimmer A."/>
            <person name="Zwirko Z."/>
            <person name="Jaffe D.B."/>
            <person name="Alvarez P."/>
            <person name="Brockman W."/>
            <person name="Butler J."/>
            <person name="Chin C."/>
            <person name="Gnerre S."/>
            <person name="Grabherr M."/>
            <person name="Kleber M."/>
            <person name="Mauceli E."/>
            <person name="MacCallum I."/>
        </authorList>
    </citation>
    <scope>NUCLEOTIDE SEQUENCE [LARGE SCALE GENOMIC DNA]</scope>
    <source>
        <strain evidence="2 3">TSC#14021-0224.01</strain>
    </source>
</reference>
<dbReference type="Proteomes" id="UP000008711">
    <property type="component" value="Unassembled WGS sequence"/>
</dbReference>
<sequence length="78" mass="8745">MILRLILVMAESAFRVSSLQETVARMLRRVEQSPLCDLGVPLAGSCRQDATTDRAEPSKQILRIVSWVHPLQEAVNRS</sequence>
<evidence type="ECO:0000313" key="2">
    <source>
        <dbReference type="EMBL" id="KQS12914.1"/>
    </source>
</evidence>
<organism evidence="2 3">
    <name type="scientific">Drosophila erecta</name>
    <name type="common">Fruit fly</name>
    <dbReference type="NCBI Taxonomy" id="7220"/>
    <lineage>
        <taxon>Eukaryota</taxon>
        <taxon>Metazoa</taxon>
        <taxon>Ecdysozoa</taxon>
        <taxon>Arthropoda</taxon>
        <taxon>Hexapoda</taxon>
        <taxon>Insecta</taxon>
        <taxon>Pterygota</taxon>
        <taxon>Neoptera</taxon>
        <taxon>Endopterygota</taxon>
        <taxon>Diptera</taxon>
        <taxon>Brachycera</taxon>
        <taxon>Muscomorpha</taxon>
        <taxon>Ephydroidea</taxon>
        <taxon>Drosophilidae</taxon>
        <taxon>Drosophila</taxon>
        <taxon>Sophophora</taxon>
    </lineage>
</organism>
<evidence type="ECO:0000313" key="3">
    <source>
        <dbReference type="Proteomes" id="UP000008711"/>
    </source>
</evidence>
<feature type="signal peptide" evidence="1">
    <location>
        <begin position="1"/>
        <end position="18"/>
    </location>
</feature>
<feature type="chain" id="PRO_5006261049" description="Secreted protein" evidence="1">
    <location>
        <begin position="19"/>
        <end position="78"/>
    </location>
</feature>
<gene>
    <name evidence="2" type="primary">Dere\GG26290</name>
    <name evidence="2" type="synonym">GG26290</name>
    <name evidence="2" type="ORF">Dere_GG26290</name>
</gene>
<dbReference type="EMBL" id="CH954377">
    <property type="protein sequence ID" value="KQS12914.1"/>
    <property type="molecule type" value="Genomic_DNA"/>
</dbReference>
<evidence type="ECO:0008006" key="4">
    <source>
        <dbReference type="Google" id="ProtNLM"/>
    </source>
</evidence>
<proteinExistence type="predicted"/>
<dbReference type="AlphaFoldDB" id="A0A0Q5RNL8"/>
<evidence type="ECO:0000256" key="1">
    <source>
        <dbReference type="SAM" id="SignalP"/>
    </source>
</evidence>